<reference evidence="1 2" key="2">
    <citation type="submission" date="2017-10" db="EMBL/GenBank/DDBJ databases">
        <title>Extensive intraspecific genome diversity in a model arbuscular mycorrhizal fungus.</title>
        <authorList>
            <person name="Chen E.C.H."/>
            <person name="Morin E."/>
            <person name="Baudet D."/>
            <person name="Noel J."/>
            <person name="Ndikumana S."/>
            <person name="Charron P."/>
            <person name="St-Onge C."/>
            <person name="Giorgi J."/>
            <person name="Grigoriev I.V."/>
            <person name="Roux C."/>
            <person name="Martin F.M."/>
            <person name="Corradi N."/>
        </authorList>
    </citation>
    <scope>NUCLEOTIDE SEQUENCE [LARGE SCALE GENOMIC DNA]</scope>
    <source>
        <strain evidence="1 2">C2</strain>
    </source>
</reference>
<dbReference type="EMBL" id="LLXL01000349">
    <property type="protein sequence ID" value="PKK73753.1"/>
    <property type="molecule type" value="Genomic_DNA"/>
</dbReference>
<evidence type="ECO:0000313" key="2">
    <source>
        <dbReference type="Proteomes" id="UP000233469"/>
    </source>
</evidence>
<dbReference type="VEuPathDB" id="FungiDB:FUN_000403"/>
<evidence type="ECO:0000313" key="1">
    <source>
        <dbReference type="EMBL" id="PKK73753.1"/>
    </source>
</evidence>
<gene>
    <name evidence="1" type="ORF">RhiirC2_864261</name>
</gene>
<name>A0A2N1NIP8_9GLOM</name>
<proteinExistence type="predicted"/>
<dbReference type="AlphaFoldDB" id="A0A2N1NIP8"/>
<sequence length="366" mass="42641">MVDIVVDGVLKSQKNFFLKTGRFVTVQLVCLFSPPFIITNMSNEEPLNPCQPTKAIVHLYRPAKVHMFHFAIRKLNPYICCNTRGNGKLYNSSIGHYYMLDTNYRADHPNTDDKLYRIYTNDIELSQEHCRTFGSTSKIANLNYLIGNYPCFHLACGYDNCPRPAASVYNRDHWRCNRHYRAIALDHPINPLTSVKTSIKSPSVTINTAAPKHDPKFHCNESTIGVSKEVHSQRLGISNTVTIQKYNRHYKPQNARLQHSMTPVTNINLKKRVTSEYRYFKEYSRLTFDIHRSPKQIERWKRLTTSVLRHEHNGISFKNKPFLLNEDKNNSKPYVVFKQIYHLPKRTPDNIGYIEQCDNRANTKLF</sequence>
<organism evidence="1 2">
    <name type="scientific">Rhizophagus irregularis</name>
    <dbReference type="NCBI Taxonomy" id="588596"/>
    <lineage>
        <taxon>Eukaryota</taxon>
        <taxon>Fungi</taxon>
        <taxon>Fungi incertae sedis</taxon>
        <taxon>Mucoromycota</taxon>
        <taxon>Glomeromycotina</taxon>
        <taxon>Glomeromycetes</taxon>
        <taxon>Glomerales</taxon>
        <taxon>Glomeraceae</taxon>
        <taxon>Rhizophagus</taxon>
    </lineage>
</organism>
<protein>
    <submittedName>
        <fullName evidence="1">Uncharacterized protein</fullName>
    </submittedName>
</protein>
<dbReference type="VEuPathDB" id="FungiDB:RhiirA1_458422"/>
<dbReference type="Proteomes" id="UP000233469">
    <property type="component" value="Unassembled WGS sequence"/>
</dbReference>
<accession>A0A2N1NIP8</accession>
<dbReference type="VEuPathDB" id="FungiDB:RhiirFUN_024417"/>
<reference evidence="1 2" key="1">
    <citation type="submission" date="2016-04" db="EMBL/GenBank/DDBJ databases">
        <title>Genome analyses suggest a sexual origin of heterokaryosis in a supposedly ancient asexual fungus.</title>
        <authorList>
            <person name="Ropars J."/>
            <person name="Sedzielewska K."/>
            <person name="Noel J."/>
            <person name="Charron P."/>
            <person name="Farinelli L."/>
            <person name="Marton T."/>
            <person name="Kruger M."/>
            <person name="Pelin A."/>
            <person name="Brachmann A."/>
            <person name="Corradi N."/>
        </authorList>
    </citation>
    <scope>NUCLEOTIDE SEQUENCE [LARGE SCALE GENOMIC DNA]</scope>
    <source>
        <strain evidence="1 2">C2</strain>
    </source>
</reference>
<comment type="caution">
    <text evidence="1">The sequence shown here is derived from an EMBL/GenBank/DDBJ whole genome shotgun (WGS) entry which is preliminary data.</text>
</comment>